<proteinExistence type="predicted"/>
<keyword evidence="1" id="KW-0808">Transferase</keyword>
<dbReference type="Proteomes" id="UP000236047">
    <property type="component" value="Unassembled WGS sequence"/>
</dbReference>
<organism evidence="4 5">
    <name type="scientific">Streptomyces noursei</name>
    <name type="common">Streptomyces albulus</name>
    <dbReference type="NCBI Taxonomy" id="1971"/>
    <lineage>
        <taxon>Bacteria</taxon>
        <taxon>Bacillati</taxon>
        <taxon>Actinomycetota</taxon>
        <taxon>Actinomycetes</taxon>
        <taxon>Kitasatosporales</taxon>
        <taxon>Streptomycetaceae</taxon>
        <taxon>Streptomyces</taxon>
    </lineage>
</organism>
<keyword evidence="5" id="KW-1185">Reference proteome</keyword>
<gene>
    <name evidence="4" type="ORF">AOB60_41870</name>
</gene>
<dbReference type="AlphaFoldDB" id="A0A2N8P6E0"/>
<dbReference type="CDD" id="cd16936">
    <property type="entry name" value="HATPase_RsbW-like"/>
    <property type="match status" value="1"/>
</dbReference>
<dbReference type="InterPro" id="IPR036890">
    <property type="entry name" value="HATPase_C_sf"/>
</dbReference>
<evidence type="ECO:0000256" key="2">
    <source>
        <dbReference type="SAM" id="MobiDB-lite"/>
    </source>
</evidence>
<evidence type="ECO:0000259" key="3">
    <source>
        <dbReference type="Pfam" id="PF13581"/>
    </source>
</evidence>
<evidence type="ECO:0000313" key="4">
    <source>
        <dbReference type="EMBL" id="PNE36598.1"/>
    </source>
</evidence>
<keyword evidence="1" id="KW-0418">Kinase</keyword>
<sequence length="209" mass="23215">MRLHSQSFLLARDPTSVPISRRRRRLQGLAKKWGLRLDESSDTALTVITSELVTNAVRHGTGTVLTITVSANLSRRRILVEVYDGSLVLPVPHWADSEDESGRGMALIDRLSLCHGAEHTTCGKCVWAEIAMPPQRVIRQRLILRPRRAARAIARRLGPARKPLTTVRVGSRAGHGRHSSAVTRISSALRPDREHPAQIRDTREALRGS</sequence>
<evidence type="ECO:0000313" key="5">
    <source>
        <dbReference type="Proteomes" id="UP000236047"/>
    </source>
</evidence>
<dbReference type="RefSeq" id="WP_102926869.1">
    <property type="nucleotide sequence ID" value="NZ_LJSN01000005.1"/>
</dbReference>
<dbReference type="PANTHER" id="PTHR35526">
    <property type="entry name" value="ANTI-SIGMA-F FACTOR RSBW-RELATED"/>
    <property type="match status" value="1"/>
</dbReference>
<evidence type="ECO:0000256" key="1">
    <source>
        <dbReference type="ARBA" id="ARBA00022527"/>
    </source>
</evidence>
<dbReference type="EMBL" id="LJSN01000005">
    <property type="protein sequence ID" value="PNE36598.1"/>
    <property type="molecule type" value="Genomic_DNA"/>
</dbReference>
<name>A0A2N8P6E0_STRNR</name>
<reference evidence="5" key="1">
    <citation type="submission" date="2015-09" db="EMBL/GenBank/DDBJ databases">
        <authorList>
            <person name="Graham D.E."/>
            <person name="Mahan K.M."/>
            <person name="Klingeman D.M."/>
            <person name="Fida T."/>
            <person name="Giannone R.J."/>
            <person name="Hettich R.L."/>
            <person name="Parry R.J."/>
            <person name="Spain J.C."/>
        </authorList>
    </citation>
    <scope>NUCLEOTIDE SEQUENCE [LARGE SCALE GENOMIC DNA]</scope>
    <source>
        <strain evidence="5">JCM 4701</strain>
    </source>
</reference>
<feature type="compositionally biased region" description="Basic and acidic residues" evidence="2">
    <location>
        <begin position="190"/>
        <end position="209"/>
    </location>
</feature>
<keyword evidence="1" id="KW-0723">Serine/threonine-protein kinase</keyword>
<dbReference type="InterPro" id="IPR050267">
    <property type="entry name" value="Anti-sigma-factor_SerPK"/>
</dbReference>
<comment type="caution">
    <text evidence="4">The sequence shown here is derived from an EMBL/GenBank/DDBJ whole genome shotgun (WGS) entry which is preliminary data.</text>
</comment>
<dbReference type="PANTHER" id="PTHR35526:SF3">
    <property type="entry name" value="ANTI-SIGMA-F FACTOR RSBW"/>
    <property type="match status" value="1"/>
</dbReference>
<dbReference type="InterPro" id="IPR003594">
    <property type="entry name" value="HATPase_dom"/>
</dbReference>
<dbReference type="Pfam" id="PF13581">
    <property type="entry name" value="HATPase_c_2"/>
    <property type="match status" value="1"/>
</dbReference>
<feature type="domain" description="Histidine kinase/HSP90-like ATPase" evidence="3">
    <location>
        <begin position="23"/>
        <end position="127"/>
    </location>
</feature>
<feature type="region of interest" description="Disordered" evidence="2">
    <location>
        <begin position="168"/>
        <end position="209"/>
    </location>
</feature>
<dbReference type="GO" id="GO:0004674">
    <property type="term" value="F:protein serine/threonine kinase activity"/>
    <property type="evidence" value="ECO:0007669"/>
    <property type="project" value="UniProtKB-KW"/>
</dbReference>
<dbReference type="Gene3D" id="3.30.565.10">
    <property type="entry name" value="Histidine kinase-like ATPase, C-terminal domain"/>
    <property type="match status" value="1"/>
</dbReference>
<protein>
    <recommendedName>
        <fullName evidence="3">Histidine kinase/HSP90-like ATPase domain-containing protein</fullName>
    </recommendedName>
</protein>
<dbReference type="SUPFAM" id="SSF55874">
    <property type="entry name" value="ATPase domain of HSP90 chaperone/DNA topoisomerase II/histidine kinase"/>
    <property type="match status" value="1"/>
</dbReference>
<accession>A0A2N8P6E0</accession>